<dbReference type="GO" id="GO:0043190">
    <property type="term" value="C:ATP-binding cassette (ABC) transporter complex"/>
    <property type="evidence" value="ECO:0007669"/>
    <property type="project" value="InterPro"/>
</dbReference>
<accession>A0A1I2XTM8</accession>
<dbReference type="RefSeq" id="WP_092447984.1">
    <property type="nucleotide sequence ID" value="NZ_BKAC01000003.1"/>
</dbReference>
<protein>
    <submittedName>
        <fullName evidence="8">Manganese/iron transport system permease protein</fullName>
    </submittedName>
    <submittedName>
        <fullName evidence="9">Metal ABC transporter permease</fullName>
    </submittedName>
</protein>
<dbReference type="PANTHER" id="PTHR30477:SF13">
    <property type="entry name" value="IRON TRANSPORT SYSTEM MEMBRANE PROTEIN HI_0360-RELATED"/>
    <property type="match status" value="1"/>
</dbReference>
<gene>
    <name evidence="9" type="ORF">E3O11_08045</name>
    <name evidence="8" type="ORF">SAMN05216274_101151</name>
</gene>
<evidence type="ECO:0000256" key="1">
    <source>
        <dbReference type="ARBA" id="ARBA00004141"/>
    </source>
</evidence>
<keyword evidence="4 7" id="KW-1133">Transmembrane helix</keyword>
<dbReference type="Proteomes" id="UP000297963">
    <property type="component" value="Unassembled WGS sequence"/>
</dbReference>
<dbReference type="Pfam" id="PF00950">
    <property type="entry name" value="ABC-3"/>
    <property type="match status" value="1"/>
</dbReference>
<evidence type="ECO:0000313" key="9">
    <source>
        <dbReference type="EMBL" id="TFB84991.1"/>
    </source>
</evidence>
<name>A0A1I2XTM8_9MICO</name>
<evidence type="ECO:0000256" key="3">
    <source>
        <dbReference type="ARBA" id="ARBA00022692"/>
    </source>
</evidence>
<proteinExistence type="inferred from homology"/>
<comment type="caution">
    <text evidence="9">The sequence shown here is derived from an EMBL/GenBank/DDBJ whole genome shotgun (WGS) entry which is preliminary data.</text>
</comment>
<keyword evidence="5 7" id="KW-0472">Membrane</keyword>
<evidence type="ECO:0000313" key="8">
    <source>
        <dbReference type="EMBL" id="SFH16844.1"/>
    </source>
</evidence>
<dbReference type="PANTHER" id="PTHR30477">
    <property type="entry name" value="ABC-TRANSPORTER METAL-BINDING PROTEIN"/>
    <property type="match status" value="1"/>
</dbReference>
<feature type="transmembrane region" description="Helical" evidence="7">
    <location>
        <begin position="230"/>
        <end position="250"/>
    </location>
</feature>
<dbReference type="GO" id="GO:0010043">
    <property type="term" value="P:response to zinc ion"/>
    <property type="evidence" value="ECO:0007669"/>
    <property type="project" value="TreeGrafter"/>
</dbReference>
<evidence type="ECO:0000256" key="6">
    <source>
        <dbReference type="RuleBase" id="RU003943"/>
    </source>
</evidence>
<evidence type="ECO:0000256" key="5">
    <source>
        <dbReference type="ARBA" id="ARBA00023136"/>
    </source>
</evidence>
<evidence type="ECO:0000256" key="4">
    <source>
        <dbReference type="ARBA" id="ARBA00022989"/>
    </source>
</evidence>
<dbReference type="EMBL" id="SOFE01000014">
    <property type="protein sequence ID" value="TFB84991.1"/>
    <property type="molecule type" value="Genomic_DNA"/>
</dbReference>
<reference evidence="8 10" key="1">
    <citation type="submission" date="2016-10" db="EMBL/GenBank/DDBJ databases">
        <authorList>
            <person name="Varghese N."/>
            <person name="Submissions S."/>
        </authorList>
    </citation>
    <scope>NUCLEOTIDE SEQUENCE [LARGE SCALE GENOMIC DNA]</scope>
    <source>
        <strain evidence="8 10">GMCC 1.11211</strain>
    </source>
</reference>
<feature type="transmembrane region" description="Helical" evidence="7">
    <location>
        <begin position="74"/>
        <end position="93"/>
    </location>
</feature>
<evidence type="ECO:0000313" key="11">
    <source>
        <dbReference type="Proteomes" id="UP000297963"/>
    </source>
</evidence>
<dbReference type="Gene3D" id="1.10.3470.10">
    <property type="entry name" value="ABC transporter involved in vitamin B12 uptake, BtuC"/>
    <property type="match status" value="1"/>
</dbReference>
<feature type="transmembrane region" description="Helical" evidence="7">
    <location>
        <begin position="20"/>
        <end position="42"/>
    </location>
</feature>
<dbReference type="STRING" id="995038.SAMN05216274_101151"/>
<comment type="subcellular location">
    <subcellularLocation>
        <location evidence="6">Cell membrane</location>
        <topology evidence="6">Multi-pass membrane protein</topology>
    </subcellularLocation>
    <subcellularLocation>
        <location evidence="1">Membrane</location>
        <topology evidence="1">Multi-pass membrane protein</topology>
    </subcellularLocation>
</comment>
<dbReference type="GO" id="GO:0055085">
    <property type="term" value="P:transmembrane transport"/>
    <property type="evidence" value="ECO:0007669"/>
    <property type="project" value="InterPro"/>
</dbReference>
<keyword evidence="3 6" id="KW-0812">Transmembrane</keyword>
<sequence>MDAVTPEMNTVLITAFDLPFMARALLVLVVLSLVAGLVGVLVNLRGLEFISDGLTHAVFPGVAIGFVWGGRDGLFVGALVAGLIAAVVLTVIVKRAVTSDAAIAIVFTAMFSVGIIVVSRETNYVGQLDALLFGRLLTVSTAEVNQTVVVCLIALIIVGFTLKEQVFRAFDLEGTAAAGYRPLVLDILLNVAIALVVVAASSAVGNLLVLAVLIVPGAVARLVTRRLWLLFLVAASFAILAAWLGLVLGYEASVNRGVDLPSGATVVLVLVGGYVLALVARLGIDRIGGPRRTAGAVLR</sequence>
<feature type="transmembrane region" description="Helical" evidence="7">
    <location>
        <begin position="262"/>
        <end position="284"/>
    </location>
</feature>
<dbReference type="AlphaFoldDB" id="A0A1I2XTM8"/>
<keyword evidence="10" id="KW-1185">Reference proteome</keyword>
<evidence type="ECO:0000313" key="10">
    <source>
        <dbReference type="Proteomes" id="UP000199681"/>
    </source>
</evidence>
<evidence type="ECO:0000256" key="7">
    <source>
        <dbReference type="SAM" id="Phobius"/>
    </source>
</evidence>
<keyword evidence="6" id="KW-0813">Transport</keyword>
<dbReference type="EMBL" id="FOPW01000001">
    <property type="protein sequence ID" value="SFH16844.1"/>
    <property type="molecule type" value="Genomic_DNA"/>
</dbReference>
<dbReference type="Proteomes" id="UP000199681">
    <property type="component" value="Unassembled WGS sequence"/>
</dbReference>
<evidence type="ECO:0000256" key="2">
    <source>
        <dbReference type="ARBA" id="ARBA00008034"/>
    </source>
</evidence>
<comment type="similarity">
    <text evidence="2 6">Belongs to the ABC-3 integral membrane protein family.</text>
</comment>
<dbReference type="SUPFAM" id="SSF81345">
    <property type="entry name" value="ABC transporter involved in vitamin B12 uptake, BtuC"/>
    <property type="match status" value="1"/>
</dbReference>
<organism evidence="9 11">
    <name type="scientific">Cryobacterium levicorallinum</name>
    <dbReference type="NCBI Taxonomy" id="995038"/>
    <lineage>
        <taxon>Bacteria</taxon>
        <taxon>Bacillati</taxon>
        <taxon>Actinomycetota</taxon>
        <taxon>Actinomycetes</taxon>
        <taxon>Micrococcales</taxon>
        <taxon>Microbacteriaceae</taxon>
        <taxon>Cryobacterium</taxon>
    </lineage>
</organism>
<reference evidence="9 11" key="2">
    <citation type="submission" date="2019-03" db="EMBL/GenBank/DDBJ databases">
        <title>Genomics of glacier-inhabiting Cryobacterium strains.</title>
        <authorList>
            <person name="Liu Q."/>
            <person name="Xin Y.-H."/>
        </authorList>
    </citation>
    <scope>NUCLEOTIDE SEQUENCE [LARGE SCALE GENOMIC DNA]</scope>
    <source>
        <strain evidence="9 11">Hh34</strain>
    </source>
</reference>
<dbReference type="InterPro" id="IPR037294">
    <property type="entry name" value="ABC_BtuC-like"/>
</dbReference>
<feature type="transmembrane region" description="Helical" evidence="7">
    <location>
        <begin position="144"/>
        <end position="162"/>
    </location>
</feature>
<feature type="transmembrane region" description="Helical" evidence="7">
    <location>
        <begin position="100"/>
        <end position="119"/>
    </location>
</feature>
<dbReference type="InterPro" id="IPR001626">
    <property type="entry name" value="ABC_TroCD"/>
</dbReference>